<name>A0ACB7HZ02_MANES</name>
<dbReference type="Proteomes" id="UP000091857">
    <property type="component" value="Chromosome 3"/>
</dbReference>
<evidence type="ECO:0000313" key="1">
    <source>
        <dbReference type="EMBL" id="KAG8657760.1"/>
    </source>
</evidence>
<reference evidence="2" key="1">
    <citation type="journal article" date="2016" name="Nat. Biotechnol.">
        <title>Sequencing wild and cultivated cassava and related species reveals extensive interspecific hybridization and genetic diversity.</title>
        <authorList>
            <person name="Bredeson J.V."/>
            <person name="Lyons J.B."/>
            <person name="Prochnik S.E."/>
            <person name="Wu G.A."/>
            <person name="Ha C.M."/>
            <person name="Edsinger-Gonzales E."/>
            <person name="Grimwood J."/>
            <person name="Schmutz J."/>
            <person name="Rabbi I.Y."/>
            <person name="Egesi C."/>
            <person name="Nauluvula P."/>
            <person name="Lebot V."/>
            <person name="Ndunguru J."/>
            <person name="Mkamilo G."/>
            <person name="Bart R.S."/>
            <person name="Setter T.L."/>
            <person name="Gleadow R.M."/>
            <person name="Kulakow P."/>
            <person name="Ferguson M.E."/>
            <person name="Rounsley S."/>
            <person name="Rokhsar D.S."/>
        </authorList>
    </citation>
    <scope>NUCLEOTIDE SEQUENCE [LARGE SCALE GENOMIC DNA]</scope>
    <source>
        <strain evidence="2">cv. AM560-2</strain>
    </source>
</reference>
<sequence>MESNSKRKLNNLLGVNMVEDLDKYLGVPLIHFRVSKQTFQAPVDRMKNKLNSWISSKLPLAGRITVMQSLLENISSYIMQSMMLPNTVHNDIDKICRHFIWDSSENDRKISLVP</sequence>
<accession>A0ACB7HZ02</accession>
<comment type="caution">
    <text evidence="1">The sequence shown here is derived from an EMBL/GenBank/DDBJ whole genome shotgun (WGS) entry which is preliminary data.</text>
</comment>
<evidence type="ECO:0000313" key="2">
    <source>
        <dbReference type="Proteomes" id="UP000091857"/>
    </source>
</evidence>
<organism evidence="1 2">
    <name type="scientific">Manihot esculenta</name>
    <name type="common">Cassava</name>
    <name type="synonym">Jatropha manihot</name>
    <dbReference type="NCBI Taxonomy" id="3983"/>
    <lineage>
        <taxon>Eukaryota</taxon>
        <taxon>Viridiplantae</taxon>
        <taxon>Streptophyta</taxon>
        <taxon>Embryophyta</taxon>
        <taxon>Tracheophyta</taxon>
        <taxon>Spermatophyta</taxon>
        <taxon>Magnoliopsida</taxon>
        <taxon>eudicotyledons</taxon>
        <taxon>Gunneridae</taxon>
        <taxon>Pentapetalae</taxon>
        <taxon>rosids</taxon>
        <taxon>fabids</taxon>
        <taxon>Malpighiales</taxon>
        <taxon>Euphorbiaceae</taxon>
        <taxon>Crotonoideae</taxon>
        <taxon>Manihoteae</taxon>
        <taxon>Manihot</taxon>
    </lineage>
</organism>
<keyword evidence="2" id="KW-1185">Reference proteome</keyword>
<protein>
    <submittedName>
        <fullName evidence="1">Uncharacterized protein</fullName>
    </submittedName>
</protein>
<proteinExistence type="predicted"/>
<gene>
    <name evidence="1" type="ORF">MANES_03G088416v8</name>
</gene>
<dbReference type="EMBL" id="CM004389">
    <property type="protein sequence ID" value="KAG8657760.1"/>
    <property type="molecule type" value="Genomic_DNA"/>
</dbReference>